<dbReference type="InterPro" id="IPR021886">
    <property type="entry name" value="MgsA_C"/>
</dbReference>
<feature type="domain" description="AAA+ ATPase" evidence="6">
    <location>
        <begin position="46"/>
        <end position="162"/>
    </location>
</feature>
<dbReference type="Gene3D" id="1.10.3710.10">
    <property type="entry name" value="DNA polymerase III clamp loader subunits, C-terminal domain"/>
    <property type="match status" value="1"/>
</dbReference>
<dbReference type="InterPro" id="IPR008921">
    <property type="entry name" value="DNA_pol3_clamp-load_cplx_C"/>
</dbReference>
<dbReference type="InterPro" id="IPR027417">
    <property type="entry name" value="P-loop_NTPase"/>
</dbReference>
<dbReference type="PANTHER" id="PTHR13779:SF7">
    <property type="entry name" value="ATPASE WRNIP1"/>
    <property type="match status" value="1"/>
</dbReference>
<dbReference type="Gene3D" id="1.10.8.60">
    <property type="match status" value="1"/>
</dbReference>
<evidence type="ECO:0000256" key="2">
    <source>
        <dbReference type="ARBA" id="ARBA00008959"/>
    </source>
</evidence>
<dbReference type="EMBL" id="JBDIVE010000007">
    <property type="protein sequence ID" value="MEN3069593.1"/>
    <property type="molecule type" value="Genomic_DNA"/>
</dbReference>
<dbReference type="RefSeq" id="WP_345920360.1">
    <property type="nucleotide sequence ID" value="NZ_JBDIVE010000007.1"/>
</dbReference>
<evidence type="ECO:0000256" key="5">
    <source>
        <dbReference type="ARBA" id="ARBA00022840"/>
    </source>
</evidence>
<dbReference type="InterPro" id="IPR032423">
    <property type="entry name" value="AAA_assoc_2"/>
</dbReference>
<keyword evidence="4" id="KW-0547">Nucleotide-binding</keyword>
<dbReference type="Gene3D" id="3.40.50.300">
    <property type="entry name" value="P-loop containing nucleotide triphosphate hydrolases"/>
    <property type="match status" value="1"/>
</dbReference>
<dbReference type="CDD" id="cd18139">
    <property type="entry name" value="HLD_clamp_RarA"/>
    <property type="match status" value="1"/>
</dbReference>
<dbReference type="CDD" id="cd00009">
    <property type="entry name" value="AAA"/>
    <property type="match status" value="1"/>
</dbReference>
<comment type="function">
    <text evidence="1">DNA-dependent ATPase that plays important roles in cellular responses to stalled DNA replication processes.</text>
</comment>
<dbReference type="InterPro" id="IPR003593">
    <property type="entry name" value="AAA+_ATPase"/>
</dbReference>
<name>A0ABU9Z1C7_9RHOO</name>
<evidence type="ECO:0000256" key="3">
    <source>
        <dbReference type="ARBA" id="ARBA00020776"/>
    </source>
</evidence>
<protein>
    <recommendedName>
        <fullName evidence="3">Replication-associated recombination protein A</fullName>
    </recommendedName>
</protein>
<evidence type="ECO:0000313" key="7">
    <source>
        <dbReference type="EMBL" id="MEN3069593.1"/>
    </source>
</evidence>
<evidence type="ECO:0000256" key="1">
    <source>
        <dbReference type="ARBA" id="ARBA00002393"/>
    </source>
</evidence>
<dbReference type="Pfam" id="PF00004">
    <property type="entry name" value="AAA"/>
    <property type="match status" value="1"/>
</dbReference>
<dbReference type="InterPro" id="IPR051314">
    <property type="entry name" value="AAA_ATPase_RarA/MGS1/WRNIP1"/>
</dbReference>
<proteinExistence type="inferred from homology"/>
<evidence type="ECO:0000256" key="4">
    <source>
        <dbReference type="ARBA" id="ARBA00022741"/>
    </source>
</evidence>
<comment type="caution">
    <text evidence="7">The sequence shown here is derived from an EMBL/GenBank/DDBJ whole genome shotgun (WGS) entry which is preliminary data.</text>
</comment>
<accession>A0ABU9Z1C7</accession>
<keyword evidence="8" id="KW-1185">Reference proteome</keyword>
<reference evidence="7 8" key="1">
    <citation type="journal article" date="2018" name="Int. J. Syst. Evol. Microbiol.">
        <title>Uliginosibacterium sediminicola sp. nov., isolated from freshwater sediment.</title>
        <authorList>
            <person name="Hwang W.M."/>
            <person name="Kim S.M."/>
            <person name="Kang K."/>
            <person name="Ahn T.Y."/>
        </authorList>
    </citation>
    <scope>NUCLEOTIDE SEQUENCE [LARGE SCALE GENOMIC DNA]</scope>
    <source>
        <strain evidence="7 8">M1-21</strain>
    </source>
</reference>
<dbReference type="InterPro" id="IPR003959">
    <property type="entry name" value="ATPase_AAA_core"/>
</dbReference>
<organism evidence="7 8">
    <name type="scientific">Uliginosibacterium sediminicola</name>
    <dbReference type="NCBI Taxonomy" id="2024550"/>
    <lineage>
        <taxon>Bacteria</taxon>
        <taxon>Pseudomonadati</taxon>
        <taxon>Pseudomonadota</taxon>
        <taxon>Betaproteobacteria</taxon>
        <taxon>Rhodocyclales</taxon>
        <taxon>Zoogloeaceae</taxon>
        <taxon>Uliginosibacterium</taxon>
    </lineage>
</organism>
<gene>
    <name evidence="7" type="ORF">ABDB84_13980</name>
</gene>
<dbReference type="SUPFAM" id="SSF52540">
    <property type="entry name" value="P-loop containing nucleoside triphosphate hydrolases"/>
    <property type="match status" value="1"/>
</dbReference>
<sequence>MADLFSHEPVAPLAEALRPKRLDEVIGQSHLLGEGKPLRLAFQSGKPHSMILWGPPGVGKTTLARLTAQSFDCAFIALSAVFSGVKDIRAAMEQAQQHLAQGKHTILFVDEIHRFNKSQQDALLPYAESGLVSFIGATTENPSFEVNSALLSRAQVYVLKSLSDAELRQLLARAQEKVLGHLQFDELAVDTIIGYADGDARRFLNLLEQCNTAAGAAGIQRIDADFIQNALTLNSRRFDKGGDNFYDQISALHKSVRGSNPDAALYWLCRMLDGGADPRYLSRRIVRMAWEDIGLADPRAMQIANDAALTFERLGSPEGELALGQAVIYLAIAAKSNAGYMAYNQARAFVKQDKSREVPVHLRNAPTKLMKELGYGHEYRYAHDEPNAYAAGETYLPDGMPEPGWYQPVPRGLESKIAEKLALLRKWDEEAGKK</sequence>
<dbReference type="PANTHER" id="PTHR13779">
    <property type="entry name" value="WERNER HELICASE-INTERACTING PROTEIN 1 FAMILY MEMBER"/>
    <property type="match status" value="1"/>
</dbReference>
<dbReference type="SMART" id="SM00382">
    <property type="entry name" value="AAA"/>
    <property type="match status" value="1"/>
</dbReference>
<evidence type="ECO:0000259" key="6">
    <source>
        <dbReference type="SMART" id="SM00382"/>
    </source>
</evidence>
<evidence type="ECO:0000313" key="8">
    <source>
        <dbReference type="Proteomes" id="UP001410394"/>
    </source>
</evidence>
<dbReference type="Gene3D" id="1.20.272.10">
    <property type="match status" value="1"/>
</dbReference>
<dbReference type="Pfam" id="PF12002">
    <property type="entry name" value="MgsA_C"/>
    <property type="match status" value="1"/>
</dbReference>
<keyword evidence="5" id="KW-0067">ATP-binding</keyword>
<dbReference type="Proteomes" id="UP001410394">
    <property type="component" value="Unassembled WGS sequence"/>
</dbReference>
<dbReference type="SUPFAM" id="SSF48019">
    <property type="entry name" value="post-AAA+ oligomerization domain-like"/>
    <property type="match status" value="1"/>
</dbReference>
<comment type="similarity">
    <text evidence="2">Belongs to the AAA ATPase family. RarA/MGS1/WRNIP1 subfamily.</text>
</comment>
<dbReference type="Pfam" id="PF16193">
    <property type="entry name" value="AAA_assoc_2"/>
    <property type="match status" value="1"/>
</dbReference>